<feature type="compositionally biased region" description="Low complexity" evidence="1">
    <location>
        <begin position="112"/>
        <end position="259"/>
    </location>
</feature>
<keyword evidence="3" id="KW-1185">Reference proteome</keyword>
<organism evidence="2 3">
    <name type="scientific">Micromonospora siamensis</name>
    <dbReference type="NCBI Taxonomy" id="299152"/>
    <lineage>
        <taxon>Bacteria</taxon>
        <taxon>Bacillati</taxon>
        <taxon>Actinomycetota</taxon>
        <taxon>Actinomycetes</taxon>
        <taxon>Micromonosporales</taxon>
        <taxon>Micromonosporaceae</taxon>
        <taxon>Micromonospora</taxon>
    </lineage>
</organism>
<evidence type="ECO:0008006" key="4">
    <source>
        <dbReference type="Google" id="ProtNLM"/>
    </source>
</evidence>
<dbReference type="Proteomes" id="UP000198210">
    <property type="component" value="Chromosome I"/>
</dbReference>
<gene>
    <name evidence="2" type="ORF">GA0074704_0046</name>
</gene>
<reference evidence="2 3" key="1">
    <citation type="submission" date="2016-06" db="EMBL/GenBank/DDBJ databases">
        <authorList>
            <person name="Kjaerup R.B."/>
            <person name="Dalgaard T.S."/>
            <person name="Juul-Madsen H.R."/>
        </authorList>
    </citation>
    <scope>NUCLEOTIDE SEQUENCE [LARGE SCALE GENOMIC DNA]</scope>
    <source>
        <strain evidence="2 3">DSM 45097</strain>
    </source>
</reference>
<dbReference type="AlphaFoldDB" id="A0A1C5GL80"/>
<feature type="compositionally biased region" description="Polar residues" evidence="1">
    <location>
        <begin position="1"/>
        <end position="30"/>
    </location>
</feature>
<evidence type="ECO:0000313" key="3">
    <source>
        <dbReference type="Proteomes" id="UP000198210"/>
    </source>
</evidence>
<proteinExistence type="predicted"/>
<accession>A0A1C5GL80</accession>
<feature type="compositionally biased region" description="Polar residues" evidence="1">
    <location>
        <begin position="263"/>
        <end position="278"/>
    </location>
</feature>
<sequence length="381" mass="39937">MAQRNSSGRGGTATSTRRQAGNQTPNTPGVSESEISRMRVDDIRGQLRRRGVPGISALRKPELVKTLARTLRSEGRQGGAARKATGPAGRAPGARKTTGAAKRTTAARKKAAPAATRARATTSRAKASPARAKAAPAARTRPAPSRSKAAPAKAKAAPARASAKAAPSRAKAAPSRAKAAPSRAKAAPSRAKAAPSRAKAAPSRAKAAPSRAKAAPSRAKAAPSRAKAAPSRAKAAPSRARTAPAKRAAGGTAGPARAAVRTGSATARSVRSSQQITSVADRPERPGRSLVTANHEVIQRWARARNARPATIAGTEREGRPGVLTFNIPGYRESGRIREISWDDWFRTFDARRLNLIYQEQLRDGRQSNFFRTESPDRADA</sequence>
<feature type="compositionally biased region" description="Low complexity" evidence="1">
    <location>
        <begin position="79"/>
        <end position="104"/>
    </location>
</feature>
<dbReference type="EMBL" id="LT607751">
    <property type="protein sequence ID" value="SCG34337.1"/>
    <property type="molecule type" value="Genomic_DNA"/>
</dbReference>
<evidence type="ECO:0000313" key="2">
    <source>
        <dbReference type="EMBL" id="SCG34337.1"/>
    </source>
</evidence>
<feature type="compositionally biased region" description="Basic and acidic residues" evidence="1">
    <location>
        <begin position="34"/>
        <end position="45"/>
    </location>
</feature>
<protein>
    <recommendedName>
        <fullName evidence="4">Rho termination factor, N-terminal domain</fullName>
    </recommendedName>
</protein>
<evidence type="ECO:0000256" key="1">
    <source>
        <dbReference type="SAM" id="MobiDB-lite"/>
    </source>
</evidence>
<feature type="region of interest" description="Disordered" evidence="1">
    <location>
        <begin position="1"/>
        <end position="289"/>
    </location>
</feature>
<name>A0A1C5GL80_9ACTN</name>